<reference evidence="9 10" key="1">
    <citation type="submission" date="2020-04" db="EMBL/GenBank/DDBJ databases">
        <authorList>
            <person name="Alioto T."/>
            <person name="Alioto T."/>
            <person name="Gomez Garrido J."/>
        </authorList>
    </citation>
    <scope>NUCLEOTIDE SEQUENCE [LARGE SCALE GENOMIC DNA]</scope>
</reference>
<dbReference type="PANTHER" id="PTHR10127">
    <property type="entry name" value="DISCOIDIN, CUB, EGF, LAMININ , AND ZINC METALLOPROTEASE DOMAIN CONTAINING"/>
    <property type="match status" value="1"/>
</dbReference>
<feature type="chain" id="PRO_5035959150" description="Metalloendopeptidase" evidence="7">
    <location>
        <begin position="18"/>
        <end position="340"/>
    </location>
</feature>
<organism evidence="9 10">
    <name type="scientific">Cloeon dipterum</name>
    <dbReference type="NCBI Taxonomy" id="197152"/>
    <lineage>
        <taxon>Eukaryota</taxon>
        <taxon>Metazoa</taxon>
        <taxon>Ecdysozoa</taxon>
        <taxon>Arthropoda</taxon>
        <taxon>Hexapoda</taxon>
        <taxon>Insecta</taxon>
        <taxon>Pterygota</taxon>
        <taxon>Palaeoptera</taxon>
        <taxon>Ephemeroptera</taxon>
        <taxon>Pisciforma</taxon>
        <taxon>Baetidae</taxon>
        <taxon>Cloeon</taxon>
    </lineage>
</organism>
<comment type="caution">
    <text evidence="6">Lacks conserved residue(s) required for the propagation of feature annotation.</text>
</comment>
<gene>
    <name evidence="9" type="ORF">CLODIP_2_CD04538</name>
</gene>
<dbReference type="EMBL" id="CADEPI010000338">
    <property type="protein sequence ID" value="CAB3384142.1"/>
    <property type="molecule type" value="Genomic_DNA"/>
</dbReference>
<evidence type="ECO:0000256" key="4">
    <source>
        <dbReference type="ARBA" id="ARBA00022833"/>
    </source>
</evidence>
<name>A0A8S1DUD1_9INSE</name>
<evidence type="ECO:0000256" key="6">
    <source>
        <dbReference type="PROSITE-ProRule" id="PRU01211"/>
    </source>
</evidence>
<keyword evidence="4 7" id="KW-0862">Zinc</keyword>
<dbReference type="EC" id="3.4.24.-" evidence="7"/>
<evidence type="ECO:0000256" key="7">
    <source>
        <dbReference type="RuleBase" id="RU361183"/>
    </source>
</evidence>
<dbReference type="InterPro" id="IPR024079">
    <property type="entry name" value="MetalloPept_cat_dom_sf"/>
</dbReference>
<dbReference type="InterPro" id="IPR001506">
    <property type="entry name" value="Peptidase_M12A"/>
</dbReference>
<evidence type="ECO:0000256" key="1">
    <source>
        <dbReference type="ARBA" id="ARBA00022670"/>
    </source>
</evidence>
<keyword evidence="7" id="KW-0732">Signal</keyword>
<dbReference type="PRINTS" id="PR00480">
    <property type="entry name" value="ASTACIN"/>
</dbReference>
<dbReference type="SMART" id="SM00235">
    <property type="entry name" value="ZnMc"/>
    <property type="match status" value="1"/>
</dbReference>
<feature type="domain" description="Peptidase M12A" evidence="8">
    <location>
        <begin position="32"/>
        <end position="232"/>
    </location>
</feature>
<dbReference type="Proteomes" id="UP000494165">
    <property type="component" value="Unassembled WGS sequence"/>
</dbReference>
<dbReference type="InterPro" id="IPR034035">
    <property type="entry name" value="Astacin-like_dom"/>
</dbReference>
<dbReference type="GO" id="GO:0008270">
    <property type="term" value="F:zinc ion binding"/>
    <property type="evidence" value="ECO:0007669"/>
    <property type="project" value="InterPro"/>
</dbReference>
<keyword evidence="3 7" id="KW-0378">Hydrolase</keyword>
<sequence>MFRITFVVLACVAAGMAAPPGKPPAVKPHQYNLVYSRVQGELKNRWPNGRIPYVISDDDYDEYQVKIIKQAMEVFNTRTKVRFVPKEAQDEDFVLIADRGRCSSPLGRIGGVQVLSLKSPVCVADLIVLRKLMSTVGLEPEHNRPDRDDYITILWDNVQPKSKDHFKKFGKSFVDTNVPYDYNSITHYSPKAFSANGKDTMIAKDPNIKLGPGKTLTELDIRKINLMYEDAKDNDDDNGTSSDDACNKRIQKIIDFSKAILLRELFVYDDVLQQTGDYCQYQEQRVTGRFGSHKVWNDMTNLPYCMLDCIRRGRLLGVKSYGSGSFQILTVAILKIPVQR</sequence>
<accession>A0A8S1DUD1</accession>
<feature type="signal peptide" evidence="7">
    <location>
        <begin position="1"/>
        <end position="17"/>
    </location>
</feature>
<dbReference type="PROSITE" id="PS51864">
    <property type="entry name" value="ASTACIN"/>
    <property type="match status" value="1"/>
</dbReference>
<keyword evidence="2 7" id="KW-0479">Metal-binding</keyword>
<dbReference type="SUPFAM" id="SSF55486">
    <property type="entry name" value="Metalloproteases ('zincins'), catalytic domain"/>
    <property type="match status" value="1"/>
</dbReference>
<dbReference type="AlphaFoldDB" id="A0A8S1DUD1"/>
<protein>
    <recommendedName>
        <fullName evidence="7">Metalloendopeptidase</fullName>
        <ecNumber evidence="7">3.4.24.-</ecNumber>
    </recommendedName>
</protein>
<comment type="cofactor">
    <cofactor evidence="7">
        <name>Zn(2+)</name>
        <dbReference type="ChEBI" id="CHEBI:29105"/>
    </cofactor>
    <text evidence="7">Binds 1 zinc ion per subunit.</text>
</comment>
<dbReference type="Pfam" id="PF01400">
    <property type="entry name" value="Astacin"/>
    <property type="match status" value="1"/>
</dbReference>
<keyword evidence="1 7" id="KW-0645">Protease</keyword>
<evidence type="ECO:0000313" key="9">
    <source>
        <dbReference type="EMBL" id="CAB3384142.1"/>
    </source>
</evidence>
<dbReference type="GO" id="GO:0006508">
    <property type="term" value="P:proteolysis"/>
    <property type="evidence" value="ECO:0007669"/>
    <property type="project" value="UniProtKB-KW"/>
</dbReference>
<dbReference type="PANTHER" id="PTHR10127:SF780">
    <property type="entry name" value="METALLOENDOPEPTIDASE"/>
    <property type="match status" value="1"/>
</dbReference>
<keyword evidence="10" id="KW-1185">Reference proteome</keyword>
<keyword evidence="5 7" id="KW-0482">Metalloprotease</keyword>
<evidence type="ECO:0000256" key="2">
    <source>
        <dbReference type="ARBA" id="ARBA00022723"/>
    </source>
</evidence>
<evidence type="ECO:0000259" key="8">
    <source>
        <dbReference type="PROSITE" id="PS51864"/>
    </source>
</evidence>
<evidence type="ECO:0000256" key="3">
    <source>
        <dbReference type="ARBA" id="ARBA00022801"/>
    </source>
</evidence>
<comment type="caution">
    <text evidence="9">The sequence shown here is derived from an EMBL/GenBank/DDBJ whole genome shotgun (WGS) entry which is preliminary data.</text>
</comment>
<dbReference type="InterPro" id="IPR006026">
    <property type="entry name" value="Peptidase_Metallo"/>
</dbReference>
<evidence type="ECO:0000256" key="5">
    <source>
        <dbReference type="ARBA" id="ARBA00023049"/>
    </source>
</evidence>
<dbReference type="OrthoDB" id="291007at2759"/>
<dbReference type="GO" id="GO:0004222">
    <property type="term" value="F:metalloendopeptidase activity"/>
    <property type="evidence" value="ECO:0007669"/>
    <property type="project" value="UniProtKB-UniRule"/>
</dbReference>
<evidence type="ECO:0000313" key="10">
    <source>
        <dbReference type="Proteomes" id="UP000494165"/>
    </source>
</evidence>
<dbReference type="Gene3D" id="3.40.390.10">
    <property type="entry name" value="Collagenase (Catalytic Domain)"/>
    <property type="match status" value="1"/>
</dbReference>
<proteinExistence type="predicted"/>
<dbReference type="CDD" id="cd04280">
    <property type="entry name" value="ZnMc_astacin_like"/>
    <property type="match status" value="1"/>
</dbReference>